<evidence type="ECO:0000313" key="5">
    <source>
        <dbReference type="EMBL" id="MCQ8183366.1"/>
    </source>
</evidence>
<accession>A0ABT1UPP1</accession>
<keyword evidence="6" id="KW-1185">Reference proteome</keyword>
<dbReference type="PANTHER" id="PTHR43792:SF8">
    <property type="entry name" value="[RIBOSOMAL PROTEIN US5]-ALANINE N-ACETYLTRANSFERASE"/>
    <property type="match status" value="1"/>
</dbReference>
<dbReference type="EMBL" id="JANIBM010000045">
    <property type="protein sequence ID" value="MCQ8183366.1"/>
    <property type="molecule type" value="Genomic_DNA"/>
</dbReference>
<dbReference type="RefSeq" id="WP_256612581.1">
    <property type="nucleotide sequence ID" value="NZ_JANIBM010000045.1"/>
</dbReference>
<feature type="domain" description="N-acetyltransferase" evidence="4">
    <location>
        <begin position="1"/>
        <end position="140"/>
    </location>
</feature>
<evidence type="ECO:0000256" key="3">
    <source>
        <dbReference type="ARBA" id="ARBA00038502"/>
    </source>
</evidence>
<dbReference type="SUPFAM" id="SSF55729">
    <property type="entry name" value="Acyl-CoA N-acyltransferases (Nat)"/>
    <property type="match status" value="1"/>
</dbReference>
<gene>
    <name evidence="5" type="ORF">NP603_19800</name>
</gene>
<evidence type="ECO:0000256" key="2">
    <source>
        <dbReference type="ARBA" id="ARBA00023315"/>
    </source>
</evidence>
<dbReference type="EC" id="2.3.1.-" evidence="5"/>
<comment type="similarity">
    <text evidence="3">Belongs to the acetyltransferase family. RimJ subfamily.</text>
</comment>
<dbReference type="InterPro" id="IPR016181">
    <property type="entry name" value="Acyl_CoA_acyltransferase"/>
</dbReference>
<dbReference type="PROSITE" id="PS51186">
    <property type="entry name" value="GNAT"/>
    <property type="match status" value="1"/>
</dbReference>
<dbReference type="Proteomes" id="UP001524569">
    <property type="component" value="Unassembled WGS sequence"/>
</dbReference>
<proteinExistence type="inferred from homology"/>
<protein>
    <submittedName>
        <fullName evidence="5">GNAT family N-acetyltransferase</fullName>
        <ecNumber evidence="5">2.3.1.-</ecNumber>
    </submittedName>
</protein>
<name>A0ABT1UPP1_9GAMM</name>
<dbReference type="InterPro" id="IPR000182">
    <property type="entry name" value="GNAT_dom"/>
</dbReference>
<dbReference type="GO" id="GO:0016746">
    <property type="term" value="F:acyltransferase activity"/>
    <property type="evidence" value="ECO:0007669"/>
    <property type="project" value="UniProtKB-KW"/>
</dbReference>
<reference evidence="5 6" key="1">
    <citation type="submission" date="2022-07" db="EMBL/GenBank/DDBJ databases">
        <title>Methylomonas rivi sp. nov., Methylomonas rosea sp. nov., Methylomonas aureus sp. nov. and Methylomonas subterranea sp. nov., four novel methanotrophs isolated from a freshwater creek and the deep terrestrial subsurface.</title>
        <authorList>
            <person name="Abin C."/>
            <person name="Sankaranarayanan K."/>
            <person name="Garner C."/>
            <person name="Sindelar R."/>
            <person name="Kotary K."/>
            <person name="Garner R."/>
            <person name="Barclay S."/>
            <person name="Lawson P."/>
            <person name="Krumholz L."/>
        </authorList>
    </citation>
    <scope>NUCLEOTIDE SEQUENCE [LARGE SCALE GENOMIC DNA]</scope>
    <source>
        <strain evidence="5 6">SURF-1</strain>
    </source>
</reference>
<evidence type="ECO:0000256" key="1">
    <source>
        <dbReference type="ARBA" id="ARBA00022679"/>
    </source>
</evidence>
<keyword evidence="2 5" id="KW-0012">Acyltransferase</keyword>
<sequence>MDIGTCDEAAFTRYLARFDARNHFGFVVVLAKSGELVGAINLTNVVYGLFQSGYLGYFAFQGHEGRGYMKRGLSLVVRHAFRELRLHRLEANIQPCNLASIALVRVCGFRQEGYSPAYLKLDGRWRDHERWALVRGCPNTA</sequence>
<dbReference type="InterPro" id="IPR051531">
    <property type="entry name" value="N-acetyltransferase"/>
</dbReference>
<organism evidence="5 6">
    <name type="scientific">Methylomonas aurea</name>
    <dbReference type="NCBI Taxonomy" id="2952224"/>
    <lineage>
        <taxon>Bacteria</taxon>
        <taxon>Pseudomonadati</taxon>
        <taxon>Pseudomonadota</taxon>
        <taxon>Gammaproteobacteria</taxon>
        <taxon>Methylococcales</taxon>
        <taxon>Methylococcaceae</taxon>
        <taxon>Methylomonas</taxon>
    </lineage>
</organism>
<dbReference type="PANTHER" id="PTHR43792">
    <property type="entry name" value="GNAT FAMILY, PUTATIVE (AFU_ORTHOLOGUE AFUA_3G00765)-RELATED-RELATED"/>
    <property type="match status" value="1"/>
</dbReference>
<dbReference type="Pfam" id="PF13302">
    <property type="entry name" value="Acetyltransf_3"/>
    <property type="match status" value="1"/>
</dbReference>
<dbReference type="Gene3D" id="3.40.630.30">
    <property type="match status" value="1"/>
</dbReference>
<evidence type="ECO:0000259" key="4">
    <source>
        <dbReference type="PROSITE" id="PS51186"/>
    </source>
</evidence>
<comment type="caution">
    <text evidence="5">The sequence shown here is derived from an EMBL/GenBank/DDBJ whole genome shotgun (WGS) entry which is preliminary data.</text>
</comment>
<evidence type="ECO:0000313" key="6">
    <source>
        <dbReference type="Proteomes" id="UP001524569"/>
    </source>
</evidence>
<keyword evidence="1 5" id="KW-0808">Transferase</keyword>